<dbReference type="PROSITE" id="PS50109">
    <property type="entry name" value="HIS_KIN"/>
    <property type="match status" value="1"/>
</dbReference>
<dbReference type="Pfam" id="PF02518">
    <property type="entry name" value="HATPase_c"/>
    <property type="match status" value="1"/>
</dbReference>
<evidence type="ECO:0000256" key="1">
    <source>
        <dbReference type="ARBA" id="ARBA00000085"/>
    </source>
</evidence>
<dbReference type="InterPro" id="IPR005467">
    <property type="entry name" value="His_kinase_dom"/>
</dbReference>
<evidence type="ECO:0000256" key="7">
    <source>
        <dbReference type="ARBA" id="ARBA00022989"/>
    </source>
</evidence>
<evidence type="ECO:0000313" key="11">
    <source>
        <dbReference type="Proteomes" id="UP001209701"/>
    </source>
</evidence>
<evidence type="ECO:0000256" key="6">
    <source>
        <dbReference type="ARBA" id="ARBA00022777"/>
    </source>
</evidence>
<dbReference type="InterPro" id="IPR050428">
    <property type="entry name" value="TCS_sensor_his_kinase"/>
</dbReference>
<keyword evidence="3" id="KW-0597">Phosphoprotein</keyword>
<feature type="domain" description="Histidine kinase" evidence="9">
    <location>
        <begin position="395"/>
        <end position="625"/>
    </location>
</feature>
<evidence type="ECO:0000256" key="5">
    <source>
        <dbReference type="ARBA" id="ARBA00022692"/>
    </source>
</evidence>
<sequence>MSEVRESDLAVETFYLAVGSLCWVEVRQRIQVLLQGPGNSLRFELLHAWLEMRQGRAVAPDLIDRARRLELDASLDPTQRAELLMFLALSGKALGLTVQAMKNESEALALFESAGRRVGACMAAQQMLLYLVVVGDLDELDRLLPALEKRLLGRFDWMDVCFEGCRATAAYGRAEAGDEGSRRHCIDLYRNLYERTKASHLQGFRGMVGTNLAVNLVLAGEFEAARLQLQELELLDAGADQRSVVLFQAWRAYTRAQLGLREGRLDLAAAELGQAIQLELGSQRSANLQIKIMDAQAECAFRQGRIDDGRRAIQGRQMVQDEVLRQLRAKHNAGMAAMMREAQLAVELRASNVELRKAYDEMEQRVRERSAELVEAQQALQRHAQRGVISKLLIGVAHQLNTPLGTAGFTVSALRDQVKGLQAQLQAPMRKQDLLLGLAQLDQAAALVESNLLRSHSLLSRFSELGLHEHLHQSRRVEMAPWLREQVQALQPEWRAAGISPELQLEEGIEWLGAVDALAQVLQHLFKNALRFGWVAGSLPEITLLFARFDPAPGLCIEVQDRGPGMSEARRAHAFEPFAEQLLTEGGLGLVLVRNLVEGLMRGQVELLPNQPQGLRVRIILPDSESMVSKVKLKNAPP</sequence>
<dbReference type="EC" id="2.7.13.3" evidence="2"/>
<dbReference type="EMBL" id="JAJIRN010000005">
    <property type="protein sequence ID" value="MCV2369076.1"/>
    <property type="molecule type" value="Genomic_DNA"/>
</dbReference>
<dbReference type="SMART" id="SM00387">
    <property type="entry name" value="HATPase_c"/>
    <property type="match status" value="1"/>
</dbReference>
<reference evidence="10 11" key="1">
    <citation type="submission" date="2021-11" db="EMBL/GenBank/DDBJ databases">
        <authorList>
            <person name="Liang Q."/>
            <person name="Mou H."/>
            <person name="Liu Z."/>
        </authorList>
    </citation>
    <scope>NUCLEOTIDE SEQUENCE [LARGE SCALE GENOMIC DNA]</scope>
    <source>
        <strain evidence="10 11">CHU3</strain>
    </source>
</reference>
<organism evidence="10 11">
    <name type="scientific">Roseateles oligotrophus</name>
    <dbReference type="NCBI Taxonomy" id="1769250"/>
    <lineage>
        <taxon>Bacteria</taxon>
        <taxon>Pseudomonadati</taxon>
        <taxon>Pseudomonadota</taxon>
        <taxon>Betaproteobacteria</taxon>
        <taxon>Burkholderiales</taxon>
        <taxon>Sphaerotilaceae</taxon>
        <taxon>Roseateles</taxon>
    </lineage>
</organism>
<feature type="coiled-coil region" evidence="8">
    <location>
        <begin position="345"/>
        <end position="379"/>
    </location>
</feature>
<dbReference type="Gene3D" id="1.10.287.130">
    <property type="match status" value="1"/>
</dbReference>
<proteinExistence type="predicted"/>
<dbReference type="InterPro" id="IPR036890">
    <property type="entry name" value="HATPase_C_sf"/>
</dbReference>
<evidence type="ECO:0000256" key="3">
    <source>
        <dbReference type="ARBA" id="ARBA00022553"/>
    </source>
</evidence>
<keyword evidence="11" id="KW-1185">Reference proteome</keyword>
<dbReference type="Proteomes" id="UP001209701">
    <property type="component" value="Unassembled WGS sequence"/>
</dbReference>
<protein>
    <recommendedName>
        <fullName evidence="2">histidine kinase</fullName>
        <ecNumber evidence="2">2.7.13.3</ecNumber>
    </recommendedName>
</protein>
<accession>A0ABT2YGD1</accession>
<keyword evidence="7" id="KW-0472">Membrane</keyword>
<dbReference type="PANTHER" id="PTHR45436:SF5">
    <property type="entry name" value="SENSOR HISTIDINE KINASE TRCS"/>
    <property type="match status" value="1"/>
</dbReference>
<keyword evidence="7" id="KW-1133">Transmembrane helix</keyword>
<keyword evidence="5" id="KW-0812">Transmembrane</keyword>
<dbReference type="RefSeq" id="WP_263571659.1">
    <property type="nucleotide sequence ID" value="NZ_JAJIRN010000005.1"/>
</dbReference>
<dbReference type="SUPFAM" id="SSF55874">
    <property type="entry name" value="ATPase domain of HSP90 chaperone/DNA topoisomerase II/histidine kinase"/>
    <property type="match status" value="1"/>
</dbReference>
<gene>
    <name evidence="10" type="ORF">LNV07_13390</name>
</gene>
<dbReference type="GO" id="GO:0016301">
    <property type="term" value="F:kinase activity"/>
    <property type="evidence" value="ECO:0007669"/>
    <property type="project" value="UniProtKB-KW"/>
</dbReference>
<evidence type="ECO:0000313" key="10">
    <source>
        <dbReference type="EMBL" id="MCV2369076.1"/>
    </source>
</evidence>
<keyword evidence="4" id="KW-0808">Transferase</keyword>
<name>A0ABT2YGD1_9BURK</name>
<dbReference type="InterPro" id="IPR003594">
    <property type="entry name" value="HATPase_dom"/>
</dbReference>
<dbReference type="Gene3D" id="3.30.565.10">
    <property type="entry name" value="Histidine kinase-like ATPase, C-terminal domain"/>
    <property type="match status" value="1"/>
</dbReference>
<keyword evidence="8" id="KW-0175">Coiled coil</keyword>
<evidence type="ECO:0000256" key="2">
    <source>
        <dbReference type="ARBA" id="ARBA00012438"/>
    </source>
</evidence>
<dbReference type="PANTHER" id="PTHR45436">
    <property type="entry name" value="SENSOR HISTIDINE KINASE YKOH"/>
    <property type="match status" value="1"/>
</dbReference>
<evidence type="ECO:0000256" key="8">
    <source>
        <dbReference type="SAM" id="Coils"/>
    </source>
</evidence>
<keyword evidence="6 10" id="KW-0418">Kinase</keyword>
<evidence type="ECO:0000259" key="9">
    <source>
        <dbReference type="PROSITE" id="PS50109"/>
    </source>
</evidence>
<comment type="catalytic activity">
    <reaction evidence="1">
        <text>ATP + protein L-histidine = ADP + protein N-phospho-L-histidine.</text>
        <dbReference type="EC" id="2.7.13.3"/>
    </reaction>
</comment>
<comment type="caution">
    <text evidence="10">The sequence shown here is derived from an EMBL/GenBank/DDBJ whole genome shotgun (WGS) entry which is preliminary data.</text>
</comment>
<evidence type="ECO:0000256" key="4">
    <source>
        <dbReference type="ARBA" id="ARBA00022679"/>
    </source>
</evidence>